<evidence type="ECO:0008006" key="3">
    <source>
        <dbReference type="Google" id="ProtNLM"/>
    </source>
</evidence>
<protein>
    <recommendedName>
        <fullName evidence="3">Peptidase M1 membrane alanine aminopeptidase domain-containing protein</fullName>
    </recommendedName>
</protein>
<gene>
    <name evidence="1" type="ORF">FHR20_004461</name>
</gene>
<evidence type="ECO:0000313" key="2">
    <source>
        <dbReference type="Proteomes" id="UP000564677"/>
    </source>
</evidence>
<dbReference type="AlphaFoldDB" id="A0A7X5V3X9"/>
<sequence length="426" mass="45817">MAFDGWYDPGINGEARVYTVSAAPAVLCVEYVGAYPVYPAHDAPDDFKGVMAFNGDSARFAEQSAWLPLPFDNKAKARAGTMAYALDVSCEGCRFLYMNGSAAIIGDHGRFSSAIARPPLLFGGKGPITKTANVTILNETVAPAQADALSAAVGQVASYYRDYMGAPVADQPTFLRMVAANQVKRDREGSEWAFATWPTIAMSGSVGRVGATLQAGGQARDGRIAYIAHEMGHYYFGTLARSPGPYFWFMLESTAEFLSIKALRALGGEAAAQRHIAGLAAEVNGLPSRSWRSTRSRTVPPSAGPIATITARCSCSPWSDRWERRRCAPSCGACFPRGMFAHGPIFRAWPHAPASTMPPGNGGVVPVSPMEGVFARVRTRWTKPADDGGGRDGGESCEAIFLPDRTVPFVRETLPNPGHAWLIWRR</sequence>
<organism evidence="1 2">
    <name type="scientific">Sphingomonas leidyi</name>
    <dbReference type="NCBI Taxonomy" id="68569"/>
    <lineage>
        <taxon>Bacteria</taxon>
        <taxon>Pseudomonadati</taxon>
        <taxon>Pseudomonadota</taxon>
        <taxon>Alphaproteobacteria</taxon>
        <taxon>Sphingomonadales</taxon>
        <taxon>Sphingomonadaceae</taxon>
        <taxon>Sphingomonas</taxon>
    </lineage>
</organism>
<name>A0A7X5V3X9_9SPHN</name>
<comment type="caution">
    <text evidence="1">The sequence shown here is derived from an EMBL/GenBank/DDBJ whole genome shotgun (WGS) entry which is preliminary data.</text>
</comment>
<accession>A0A7X5V3X9</accession>
<keyword evidence="2" id="KW-1185">Reference proteome</keyword>
<dbReference type="EMBL" id="JAASQV010000007">
    <property type="protein sequence ID" value="NIJ67477.1"/>
    <property type="molecule type" value="Genomic_DNA"/>
</dbReference>
<reference evidence="1 2" key="1">
    <citation type="submission" date="2020-03" db="EMBL/GenBank/DDBJ databases">
        <title>Genomic Encyclopedia of Type Strains, Phase IV (KMG-IV): sequencing the most valuable type-strain genomes for metagenomic binning, comparative biology and taxonomic classification.</title>
        <authorList>
            <person name="Goeker M."/>
        </authorList>
    </citation>
    <scope>NUCLEOTIDE SEQUENCE [LARGE SCALE GENOMIC DNA]</scope>
    <source>
        <strain evidence="1 2">DSM 4733</strain>
    </source>
</reference>
<evidence type="ECO:0000313" key="1">
    <source>
        <dbReference type="EMBL" id="NIJ67477.1"/>
    </source>
</evidence>
<proteinExistence type="predicted"/>
<dbReference type="RefSeq" id="WP_208413814.1">
    <property type="nucleotide sequence ID" value="NZ_JAASQV010000007.1"/>
</dbReference>
<dbReference type="Proteomes" id="UP000564677">
    <property type="component" value="Unassembled WGS sequence"/>
</dbReference>